<dbReference type="EMBL" id="JAMQBK010000039">
    <property type="protein sequence ID" value="MCM2371831.1"/>
    <property type="molecule type" value="Genomic_DNA"/>
</dbReference>
<evidence type="ECO:0000256" key="3">
    <source>
        <dbReference type="ARBA" id="ARBA00022840"/>
    </source>
</evidence>
<gene>
    <name evidence="5" type="primary">lptB</name>
    <name evidence="5" type="ORF">NB063_14570</name>
</gene>
<keyword evidence="6" id="KW-1185">Reference proteome</keyword>
<evidence type="ECO:0000256" key="2">
    <source>
        <dbReference type="ARBA" id="ARBA00022741"/>
    </source>
</evidence>
<dbReference type="GO" id="GO:0005524">
    <property type="term" value="F:ATP binding"/>
    <property type="evidence" value="ECO:0007669"/>
    <property type="project" value="UniProtKB-KW"/>
</dbReference>
<dbReference type="PANTHER" id="PTHR45772:SF10">
    <property type="entry name" value="LIPOPOLYSACCHARIDE EXPORT SYSTEM ATP-BINDING PROTEIN LPTB"/>
    <property type="match status" value="1"/>
</dbReference>
<evidence type="ECO:0000259" key="4">
    <source>
        <dbReference type="PROSITE" id="PS50893"/>
    </source>
</evidence>
<organism evidence="5 6">
    <name type="scientific">Aporhodopirellula aestuarii</name>
    <dbReference type="NCBI Taxonomy" id="2950107"/>
    <lineage>
        <taxon>Bacteria</taxon>
        <taxon>Pseudomonadati</taxon>
        <taxon>Planctomycetota</taxon>
        <taxon>Planctomycetia</taxon>
        <taxon>Pirellulales</taxon>
        <taxon>Pirellulaceae</taxon>
        <taxon>Aporhodopirellula</taxon>
    </lineage>
</organism>
<dbReference type="Pfam" id="PF00005">
    <property type="entry name" value="ABC_tran"/>
    <property type="match status" value="1"/>
</dbReference>
<accession>A0ABT0U672</accession>
<dbReference type="Proteomes" id="UP001202961">
    <property type="component" value="Unassembled WGS sequence"/>
</dbReference>
<dbReference type="NCBIfam" id="TIGR04406">
    <property type="entry name" value="LPS_export_lptB"/>
    <property type="match status" value="1"/>
</dbReference>
<name>A0ABT0U672_9BACT</name>
<dbReference type="Gene3D" id="3.40.50.300">
    <property type="entry name" value="P-loop containing nucleotide triphosphate hydrolases"/>
    <property type="match status" value="1"/>
</dbReference>
<dbReference type="InterPro" id="IPR003593">
    <property type="entry name" value="AAA+_ATPase"/>
</dbReference>
<dbReference type="InterPro" id="IPR030921">
    <property type="entry name" value="LPS_export_LptB"/>
</dbReference>
<dbReference type="CDD" id="cd03218">
    <property type="entry name" value="ABC_YhbG"/>
    <property type="match status" value="1"/>
</dbReference>
<comment type="caution">
    <text evidence="5">The sequence shown here is derived from an EMBL/GenBank/DDBJ whole genome shotgun (WGS) entry which is preliminary data.</text>
</comment>
<keyword evidence="1" id="KW-0813">Transport</keyword>
<feature type="domain" description="ABC transporter" evidence="4">
    <location>
        <begin position="16"/>
        <end position="249"/>
    </location>
</feature>
<dbReference type="RefSeq" id="WP_250929732.1">
    <property type="nucleotide sequence ID" value="NZ_JAMQBK010000039.1"/>
</dbReference>
<dbReference type="PANTHER" id="PTHR45772">
    <property type="entry name" value="CONSERVED COMPONENT OF ABC TRANSPORTER FOR NATURAL AMINO ACIDS-RELATED"/>
    <property type="match status" value="1"/>
</dbReference>
<dbReference type="PROSITE" id="PS00211">
    <property type="entry name" value="ABC_TRANSPORTER_1"/>
    <property type="match status" value="1"/>
</dbReference>
<dbReference type="SMART" id="SM00382">
    <property type="entry name" value="AAA"/>
    <property type="match status" value="1"/>
</dbReference>
<dbReference type="SUPFAM" id="SSF52540">
    <property type="entry name" value="P-loop containing nucleoside triphosphate hydrolases"/>
    <property type="match status" value="1"/>
</dbReference>
<dbReference type="InterPro" id="IPR027417">
    <property type="entry name" value="P-loop_NTPase"/>
</dbReference>
<dbReference type="PROSITE" id="PS50893">
    <property type="entry name" value="ABC_TRANSPORTER_2"/>
    <property type="match status" value="1"/>
</dbReference>
<dbReference type="InterPro" id="IPR017871">
    <property type="entry name" value="ABC_transporter-like_CS"/>
</dbReference>
<dbReference type="InterPro" id="IPR051120">
    <property type="entry name" value="ABC_AA/LPS_Transport"/>
</dbReference>
<evidence type="ECO:0000256" key="1">
    <source>
        <dbReference type="ARBA" id="ARBA00022448"/>
    </source>
</evidence>
<protein>
    <submittedName>
        <fullName evidence="5">LPS export ABC transporter ATP-binding protein</fullName>
    </submittedName>
</protein>
<keyword evidence="3 5" id="KW-0067">ATP-binding</keyword>
<evidence type="ECO:0000313" key="6">
    <source>
        <dbReference type="Proteomes" id="UP001202961"/>
    </source>
</evidence>
<evidence type="ECO:0000313" key="5">
    <source>
        <dbReference type="EMBL" id="MCM2371831.1"/>
    </source>
</evidence>
<keyword evidence="2" id="KW-0547">Nucleotide-binding</keyword>
<proteinExistence type="predicted"/>
<reference evidence="5 6" key="1">
    <citation type="journal article" date="2022" name="Syst. Appl. Microbiol.">
        <title>Rhodopirellula aestuarii sp. nov., a novel member of the genus Rhodopirellula isolated from brackish sediments collected in the Tagus River estuary, Portugal.</title>
        <authorList>
            <person name="Vitorino I.R."/>
            <person name="Klimek D."/>
            <person name="Calusinska M."/>
            <person name="Lobo-da-Cunha A."/>
            <person name="Vasconcelos V."/>
            <person name="Lage O.M."/>
        </authorList>
    </citation>
    <scope>NUCLEOTIDE SEQUENCE [LARGE SCALE GENOMIC DNA]</scope>
    <source>
        <strain evidence="5 6">ICT_H3.1</strain>
    </source>
</reference>
<dbReference type="InterPro" id="IPR003439">
    <property type="entry name" value="ABC_transporter-like_ATP-bd"/>
</dbReference>
<sequence length="292" mass="32676">MPRNGREEFAEREPILEAVGLQKTYGRRRVVDGVNLSVGAAEIVGLLGPNGAGKSTSFRMICGLVQPDRGRVYLSGQDVTDWPMFRRARDGNMGYLPQEPSVFKKLSVEQNISALLELLGFDRKRRKERTDELLEEFNITHIRKSPAAGLSGGERRRLEIARCLVSNPQIVMLDEPFAGIDPVTVQSIQSVITQLRDSGISVLITDHAAREILTTVDRCYVIYQGQVLIDGTPDEVKRHPKVREEYLGDLDAAAGVPHRPQEANIQRVDAPHENLRVKPAVTRQRPRRVTDV</sequence>